<dbReference type="GO" id="GO:0016020">
    <property type="term" value="C:membrane"/>
    <property type="evidence" value="ECO:0007669"/>
    <property type="project" value="UniProtKB-SubCell"/>
</dbReference>
<feature type="transmembrane region" description="Helical" evidence="8">
    <location>
        <begin position="180"/>
        <end position="208"/>
    </location>
</feature>
<evidence type="ECO:0000256" key="6">
    <source>
        <dbReference type="ARBA" id="ARBA00023136"/>
    </source>
</evidence>
<dbReference type="PROSITE" id="PS50216">
    <property type="entry name" value="DHHC"/>
    <property type="match status" value="1"/>
</dbReference>
<keyword evidence="4 8" id="KW-0812">Transmembrane</keyword>
<gene>
    <name evidence="11" type="primary">LOC105033472</name>
</gene>
<dbReference type="AlphaFoldDB" id="A0A6I9QBH2"/>
<keyword evidence="10" id="KW-1185">Reference proteome</keyword>
<dbReference type="EC" id="2.3.1.225" evidence="8"/>
<keyword evidence="7 8" id="KW-0012">Acyltransferase</keyword>
<keyword evidence="5 8" id="KW-1133">Transmembrane helix</keyword>
<evidence type="ECO:0000313" key="11">
    <source>
        <dbReference type="RefSeq" id="XP_010906601.1"/>
    </source>
</evidence>
<comment type="domain">
    <text evidence="8">The DHHC domain is required for palmitoyltransferase activity.</text>
</comment>
<dbReference type="InParanoid" id="A0A6I9QBH2"/>
<dbReference type="KEGG" id="egu:105033472"/>
<reference evidence="11" key="1">
    <citation type="submission" date="2025-08" db="UniProtKB">
        <authorList>
            <consortium name="RefSeq"/>
        </authorList>
    </citation>
    <scope>IDENTIFICATION</scope>
</reference>
<organism evidence="10 11">
    <name type="scientific">Elaeis guineensis var. tenera</name>
    <name type="common">Oil palm</name>
    <dbReference type="NCBI Taxonomy" id="51953"/>
    <lineage>
        <taxon>Eukaryota</taxon>
        <taxon>Viridiplantae</taxon>
        <taxon>Streptophyta</taxon>
        <taxon>Embryophyta</taxon>
        <taxon>Tracheophyta</taxon>
        <taxon>Spermatophyta</taxon>
        <taxon>Magnoliopsida</taxon>
        <taxon>Liliopsida</taxon>
        <taxon>Arecaceae</taxon>
        <taxon>Arecoideae</taxon>
        <taxon>Cocoseae</taxon>
        <taxon>Elaeidinae</taxon>
        <taxon>Elaeis</taxon>
    </lineage>
</organism>
<dbReference type="PANTHER" id="PTHR12246">
    <property type="entry name" value="PALMITOYLTRANSFERASE ZDHHC16"/>
    <property type="match status" value="1"/>
</dbReference>
<evidence type="ECO:0000256" key="3">
    <source>
        <dbReference type="ARBA" id="ARBA00022679"/>
    </source>
</evidence>
<evidence type="ECO:0000256" key="5">
    <source>
        <dbReference type="ARBA" id="ARBA00022989"/>
    </source>
</evidence>
<comment type="subcellular location">
    <subcellularLocation>
        <location evidence="1">Membrane</location>
        <topology evidence="1">Multi-pass membrane protein</topology>
    </subcellularLocation>
</comment>
<evidence type="ECO:0000256" key="4">
    <source>
        <dbReference type="ARBA" id="ARBA00022692"/>
    </source>
</evidence>
<comment type="similarity">
    <text evidence="2 8">Belongs to the DHHC palmitoyltransferase family.</text>
</comment>
<dbReference type="FunCoup" id="A0A6I9QBH2">
    <property type="interactions" value="3005"/>
</dbReference>
<dbReference type="GeneID" id="105033472"/>
<proteinExistence type="inferred from homology"/>
<dbReference type="Pfam" id="PF01529">
    <property type="entry name" value="DHHC"/>
    <property type="match status" value="1"/>
</dbReference>
<dbReference type="InterPro" id="IPR039859">
    <property type="entry name" value="PFA4/ZDH16/20/ERF2-like"/>
</dbReference>
<comment type="catalytic activity">
    <reaction evidence="8">
        <text>L-cysteinyl-[protein] + hexadecanoyl-CoA = S-hexadecanoyl-L-cysteinyl-[protein] + CoA</text>
        <dbReference type="Rhea" id="RHEA:36683"/>
        <dbReference type="Rhea" id="RHEA-COMP:10131"/>
        <dbReference type="Rhea" id="RHEA-COMP:11032"/>
        <dbReference type="ChEBI" id="CHEBI:29950"/>
        <dbReference type="ChEBI" id="CHEBI:57287"/>
        <dbReference type="ChEBI" id="CHEBI:57379"/>
        <dbReference type="ChEBI" id="CHEBI:74151"/>
        <dbReference type="EC" id="2.3.1.225"/>
    </reaction>
</comment>
<dbReference type="GO" id="GO:0019706">
    <property type="term" value="F:protein-cysteine S-palmitoyltransferase activity"/>
    <property type="evidence" value="ECO:0007669"/>
    <property type="project" value="UniProtKB-EC"/>
</dbReference>
<evidence type="ECO:0000313" key="10">
    <source>
        <dbReference type="Proteomes" id="UP000504607"/>
    </source>
</evidence>
<feature type="transmembrane region" description="Helical" evidence="8">
    <location>
        <begin position="140"/>
        <end position="160"/>
    </location>
</feature>
<feature type="transmembrane region" description="Helical" evidence="8">
    <location>
        <begin position="7"/>
        <end position="30"/>
    </location>
</feature>
<dbReference type="Proteomes" id="UP000504607">
    <property type="component" value="Unplaced"/>
</dbReference>
<keyword evidence="3 8" id="KW-0808">Transferase</keyword>
<feature type="domain" description="Palmitoyltransferase DHHC" evidence="9">
    <location>
        <begin position="94"/>
        <end position="217"/>
    </location>
</feature>
<feature type="transmembrane region" description="Helical" evidence="8">
    <location>
        <begin position="42"/>
        <end position="65"/>
    </location>
</feature>
<evidence type="ECO:0000256" key="1">
    <source>
        <dbReference type="ARBA" id="ARBA00004141"/>
    </source>
</evidence>
<evidence type="ECO:0000259" key="9">
    <source>
        <dbReference type="Pfam" id="PF01529"/>
    </source>
</evidence>
<sequence length="284" mass="32293">MSRRGYVTLPIILVLATVAFLYYATVFVVIDEWLGLWTAAGLGNAAVFTFFTLMAVANYLIAVFGDPGRVPPSFMPDVEDADNPIHEIKRKGGDLRYCQKCSHYKPPRTHHCRVCKRCILRMDHHCVWINNCVGHENYKVFIIFVLYGVIACIYSMVLLVGNFTRDPQKDQVQSSDSNKITYLIAGIILCPLTLALSILLVWHIYLILQNKTTIEYHEGVRAMWIAEKVGNMYRHPYNVGVYENLVSVLGPNIFCWFCPVSNYKGSGLRFRTAFENLPISTTLP</sequence>
<dbReference type="InterPro" id="IPR001594">
    <property type="entry name" value="Palmitoyltrfase_DHHC"/>
</dbReference>
<evidence type="ECO:0000256" key="2">
    <source>
        <dbReference type="ARBA" id="ARBA00008574"/>
    </source>
</evidence>
<name>A0A6I9QBH2_ELAGV</name>
<keyword evidence="6 8" id="KW-0472">Membrane</keyword>
<dbReference type="OrthoDB" id="331948at2759"/>
<protein>
    <recommendedName>
        <fullName evidence="8">S-acyltransferase</fullName>
        <ecNumber evidence="8">2.3.1.225</ecNumber>
    </recommendedName>
    <alternativeName>
        <fullName evidence="8">Palmitoyltransferase</fullName>
    </alternativeName>
</protein>
<accession>A0A6I9QBH2</accession>
<dbReference type="RefSeq" id="XP_010906601.1">
    <property type="nucleotide sequence ID" value="XM_010908299.3"/>
</dbReference>
<evidence type="ECO:0000256" key="7">
    <source>
        <dbReference type="ARBA" id="ARBA00023315"/>
    </source>
</evidence>
<evidence type="ECO:0000256" key="8">
    <source>
        <dbReference type="RuleBase" id="RU079119"/>
    </source>
</evidence>